<dbReference type="AlphaFoldDB" id="A0A2P4QZ43"/>
<keyword evidence="1" id="KW-0175">Coiled coil</keyword>
<comment type="caution">
    <text evidence="2">The sequence shown here is derived from an EMBL/GenBank/DDBJ whole genome shotgun (WGS) entry which is preliminary data.</text>
</comment>
<organism evidence="2 3">
    <name type="scientific">Rhizophagus irregularis (strain DAOM 181602 / DAOM 197198 / MUCL 43194)</name>
    <name type="common">Arbuscular mycorrhizal fungus</name>
    <name type="synonym">Glomus intraradices</name>
    <dbReference type="NCBI Taxonomy" id="747089"/>
    <lineage>
        <taxon>Eukaryota</taxon>
        <taxon>Fungi</taxon>
        <taxon>Fungi incertae sedis</taxon>
        <taxon>Mucoromycota</taxon>
        <taxon>Glomeromycotina</taxon>
        <taxon>Glomeromycetes</taxon>
        <taxon>Glomerales</taxon>
        <taxon>Glomeraceae</taxon>
        <taxon>Rhizophagus</taxon>
    </lineage>
</organism>
<gene>
    <name evidence="2" type="ORF">GLOIN_2v1469756</name>
</gene>
<dbReference type="VEuPathDB" id="FungiDB:RhiirFUN_012128"/>
<name>A0A2P4QZ43_RHIID</name>
<protein>
    <recommendedName>
        <fullName evidence="4">RING-type domain-containing protein</fullName>
    </recommendedName>
</protein>
<dbReference type="VEuPathDB" id="FungiDB:RhiirFUN_018447"/>
<evidence type="ECO:0000313" key="2">
    <source>
        <dbReference type="EMBL" id="POG82914.1"/>
    </source>
</evidence>
<proteinExistence type="predicted"/>
<dbReference type="EMBL" id="AUPC02000003">
    <property type="protein sequence ID" value="POG82914.1"/>
    <property type="molecule type" value="Genomic_DNA"/>
</dbReference>
<dbReference type="Proteomes" id="UP000018888">
    <property type="component" value="Unassembled WGS sequence"/>
</dbReference>
<accession>A0A2P4QZ43</accession>
<evidence type="ECO:0000313" key="3">
    <source>
        <dbReference type="Proteomes" id="UP000018888"/>
    </source>
</evidence>
<evidence type="ECO:0000256" key="1">
    <source>
        <dbReference type="SAM" id="Coils"/>
    </source>
</evidence>
<evidence type="ECO:0008006" key="4">
    <source>
        <dbReference type="Google" id="ProtNLM"/>
    </source>
</evidence>
<feature type="coiled-coil region" evidence="1">
    <location>
        <begin position="50"/>
        <end position="84"/>
    </location>
</feature>
<reference evidence="2 3" key="2">
    <citation type="journal article" date="2018" name="New Phytol.">
        <title>High intraspecific genome diversity in the model arbuscular mycorrhizal symbiont Rhizophagus irregularis.</title>
        <authorList>
            <person name="Chen E.C.H."/>
            <person name="Morin E."/>
            <person name="Beaudet D."/>
            <person name="Noel J."/>
            <person name="Yildirir G."/>
            <person name="Ndikumana S."/>
            <person name="Charron P."/>
            <person name="St-Onge C."/>
            <person name="Giorgi J."/>
            <person name="Kruger M."/>
            <person name="Marton T."/>
            <person name="Ropars J."/>
            <person name="Grigoriev I.V."/>
            <person name="Hainaut M."/>
            <person name="Henrissat B."/>
            <person name="Roux C."/>
            <person name="Martin F."/>
            <person name="Corradi N."/>
        </authorList>
    </citation>
    <scope>NUCLEOTIDE SEQUENCE [LARGE SCALE GENOMIC DNA]</scope>
    <source>
        <strain evidence="2 3">DAOM 197198</strain>
    </source>
</reference>
<reference evidence="2 3" key="1">
    <citation type="journal article" date="2013" name="Proc. Natl. Acad. Sci. U.S.A.">
        <title>Genome of an arbuscular mycorrhizal fungus provides insight into the oldest plant symbiosis.</title>
        <authorList>
            <person name="Tisserant E."/>
            <person name="Malbreil M."/>
            <person name="Kuo A."/>
            <person name="Kohler A."/>
            <person name="Symeonidi A."/>
            <person name="Balestrini R."/>
            <person name="Charron P."/>
            <person name="Duensing N."/>
            <person name="Frei Dit Frey N."/>
            <person name="Gianinazzi-Pearson V."/>
            <person name="Gilbert L.B."/>
            <person name="Handa Y."/>
            <person name="Herr J.R."/>
            <person name="Hijri M."/>
            <person name="Koul R."/>
            <person name="Kawaguchi M."/>
            <person name="Krajinski F."/>
            <person name="Lammers P.J."/>
            <person name="Masclaux F.G."/>
            <person name="Murat C."/>
            <person name="Morin E."/>
            <person name="Ndikumana S."/>
            <person name="Pagni M."/>
            <person name="Petitpierre D."/>
            <person name="Requena N."/>
            <person name="Rosikiewicz P."/>
            <person name="Riley R."/>
            <person name="Saito K."/>
            <person name="San Clemente H."/>
            <person name="Shapiro H."/>
            <person name="van Tuinen D."/>
            <person name="Becard G."/>
            <person name="Bonfante P."/>
            <person name="Paszkowski U."/>
            <person name="Shachar-Hill Y.Y."/>
            <person name="Tuskan G.A."/>
            <person name="Young P.W."/>
            <person name="Sanders I.R."/>
            <person name="Henrissat B."/>
            <person name="Rensing S.A."/>
            <person name="Grigoriev I.V."/>
            <person name="Corradi N."/>
            <person name="Roux C."/>
            <person name="Martin F."/>
        </authorList>
    </citation>
    <scope>NUCLEOTIDE SEQUENCE [LARGE SCALE GENOMIC DNA]</scope>
    <source>
        <strain evidence="2 3">DAOM 197198</strain>
    </source>
</reference>
<sequence length="251" mass="28496">MTPIPMMMVNRERDREDIGKNNRGCATCESHIIFFACVMESEFDLLKEENARLMGKITGLEFEKAELEARDAELRERVAKLEEKQLENVVKKTYYMHHKYREKHDHISKTIFGRGKSPIMSASEQSTSGPSLSNIRNRGYNIPKNLDDGLVRDKEIPELEPCSECTNNILTFPPKSIYNIIMCHIFHRSCIEKQLLHTKPGACPFPNCGKNVDVIMDPNSTRRGSQSSQSSGISTISNLVNEKAFLTSPTN</sequence>
<keyword evidence="3" id="KW-1185">Reference proteome</keyword>